<dbReference type="InterPro" id="IPR004843">
    <property type="entry name" value="Calcineurin-like_PHP"/>
</dbReference>
<dbReference type="SUPFAM" id="SSF56300">
    <property type="entry name" value="Metallo-dependent phosphatases"/>
    <property type="match status" value="1"/>
</dbReference>
<proteinExistence type="predicted"/>
<dbReference type="PANTHER" id="PTHR36492:SF2">
    <property type="entry name" value="[ACYL-CARRIER-PROTEIN] PHOSPHODIESTERASE PPTH"/>
    <property type="match status" value="1"/>
</dbReference>
<dbReference type="CDD" id="cd00838">
    <property type="entry name" value="MPP_superfamily"/>
    <property type="match status" value="1"/>
</dbReference>
<accession>A0A7V5H481</accession>
<organism evidence="2">
    <name type="scientific">Caldithrix abyssi</name>
    <dbReference type="NCBI Taxonomy" id="187145"/>
    <lineage>
        <taxon>Bacteria</taxon>
        <taxon>Pseudomonadati</taxon>
        <taxon>Calditrichota</taxon>
        <taxon>Calditrichia</taxon>
        <taxon>Calditrichales</taxon>
        <taxon>Calditrichaceae</taxon>
        <taxon>Caldithrix</taxon>
    </lineage>
</organism>
<reference evidence="2" key="1">
    <citation type="journal article" date="2020" name="mSystems">
        <title>Genome- and Community-Level Interaction Insights into Carbon Utilization and Element Cycling Functions of Hydrothermarchaeota in Hydrothermal Sediment.</title>
        <authorList>
            <person name="Zhou Z."/>
            <person name="Liu Y."/>
            <person name="Xu W."/>
            <person name="Pan J."/>
            <person name="Luo Z.H."/>
            <person name="Li M."/>
        </authorList>
    </citation>
    <scope>NUCLEOTIDE SEQUENCE [LARGE SCALE GENOMIC DNA]</scope>
    <source>
        <strain evidence="2">HyVt-76</strain>
    </source>
</reference>
<gene>
    <name evidence="2" type="ORF">ENL21_07235</name>
</gene>
<dbReference type="InterPro" id="IPR052963">
    <property type="entry name" value="Pantetheine_PDE"/>
</dbReference>
<feature type="domain" description="Calcineurin-like phosphoesterase" evidence="1">
    <location>
        <begin position="11"/>
        <end position="250"/>
    </location>
</feature>
<dbReference type="AlphaFoldDB" id="A0A7V5H481"/>
<dbReference type="Pfam" id="PF00149">
    <property type="entry name" value="Metallophos"/>
    <property type="match status" value="1"/>
</dbReference>
<dbReference type="PANTHER" id="PTHR36492">
    <property type="match status" value="1"/>
</dbReference>
<evidence type="ECO:0000313" key="2">
    <source>
        <dbReference type="EMBL" id="HHE55559.1"/>
    </source>
</evidence>
<evidence type="ECO:0000259" key="1">
    <source>
        <dbReference type="Pfam" id="PF00149"/>
    </source>
</evidence>
<name>A0A7V5H481_CALAY</name>
<comment type="caution">
    <text evidence="2">The sequence shown here is derived from an EMBL/GenBank/DDBJ whole genome shotgun (WGS) entry which is preliminary data.</text>
</comment>
<dbReference type="EMBL" id="DRTD01000535">
    <property type="protein sequence ID" value="HHE55559.1"/>
    <property type="molecule type" value="Genomic_DNA"/>
</dbReference>
<protein>
    <submittedName>
        <fullName evidence="2">Metallophosphoesterase</fullName>
    </submittedName>
</protein>
<sequence length="289" mass="34188">FNPAGFVSFYMRIWILSDIHVDFIENRKWLDQLSDFEYQDDLLILAGDVTHNLDLFKSTLISLRKKFKMLFFVPGNHDLWLRDDLFSDSLEKFHHIQQFCKSNDIKTSPELVSNNLVNILIVPLFTWYHLPHQTDSLYLTKPGEGSYEEMWNDSYFVKWPSESFKPVEYFLNLNKQQFRSGNADLVITFSHFLARQENMFSNDGRLDREKMKKFDRNPKFNFSMIAGSKLIDEQLRIMGSKIHVYGHQHINHDRIINGVRYVAHCLGYPAERLRGMIEGIEQGLKQIWP</sequence>
<dbReference type="InterPro" id="IPR029052">
    <property type="entry name" value="Metallo-depent_PP-like"/>
</dbReference>
<feature type="non-terminal residue" evidence="2">
    <location>
        <position position="1"/>
    </location>
</feature>
<dbReference type="GO" id="GO:0016787">
    <property type="term" value="F:hydrolase activity"/>
    <property type="evidence" value="ECO:0007669"/>
    <property type="project" value="InterPro"/>
</dbReference>
<dbReference type="Gene3D" id="3.60.21.10">
    <property type="match status" value="1"/>
</dbReference>
<dbReference type="Proteomes" id="UP000886111">
    <property type="component" value="Unassembled WGS sequence"/>
</dbReference>